<evidence type="ECO:0000313" key="2">
    <source>
        <dbReference type="Proteomes" id="UP001163835"/>
    </source>
</evidence>
<organism evidence="1 2">
    <name type="scientific">Lentinula aff. lateritia</name>
    <dbReference type="NCBI Taxonomy" id="2804960"/>
    <lineage>
        <taxon>Eukaryota</taxon>
        <taxon>Fungi</taxon>
        <taxon>Dikarya</taxon>
        <taxon>Basidiomycota</taxon>
        <taxon>Agaricomycotina</taxon>
        <taxon>Agaricomycetes</taxon>
        <taxon>Agaricomycetidae</taxon>
        <taxon>Agaricales</taxon>
        <taxon>Marasmiineae</taxon>
        <taxon>Omphalotaceae</taxon>
        <taxon>Lentinula</taxon>
    </lineage>
</organism>
<sequence length="279" mass="31861">MSNDERELELVMQRAQERMKQVKERKRAEEEARRLSKEQAARKAAKEEATEYARKQEEEAPTAADRSQQGSLLSEGSTFTWRVEVEITRVKKVDKGKGKARTEPIGGDPDNGNRDDSDNEEEHTPCEQCKNKKILCQMQAGKRCTIICKPCHDAKVCCSFSGQPSVSKQRDGGSERLAVMESQLAQRLTNVLLLREVITRTNQYLRRILRRQDEINGRLIAIETRMLMAGSTTSGPSRAVSEKQKGLKRRRVEEETDHDEEEESEEDEEEDEEPVPKKA</sequence>
<dbReference type="Proteomes" id="UP001163835">
    <property type="component" value="Unassembled WGS sequence"/>
</dbReference>
<dbReference type="EMBL" id="MU795837">
    <property type="protein sequence ID" value="KAJ3804720.1"/>
    <property type="molecule type" value="Genomic_DNA"/>
</dbReference>
<gene>
    <name evidence="1" type="ORF">F5876DRAFT_82697</name>
</gene>
<evidence type="ECO:0000313" key="1">
    <source>
        <dbReference type="EMBL" id="KAJ3804720.1"/>
    </source>
</evidence>
<name>A0ACC1TJQ1_9AGAR</name>
<protein>
    <submittedName>
        <fullName evidence="1">Uncharacterized protein</fullName>
    </submittedName>
</protein>
<reference evidence="1" key="1">
    <citation type="submission" date="2022-09" db="EMBL/GenBank/DDBJ databases">
        <title>A Global Phylogenomic Analysis of the Shiitake Genus Lentinula.</title>
        <authorList>
            <consortium name="DOE Joint Genome Institute"/>
            <person name="Sierra-Patev S."/>
            <person name="Min B."/>
            <person name="Naranjo-Ortiz M."/>
            <person name="Looney B."/>
            <person name="Konkel Z."/>
            <person name="Slot J.C."/>
            <person name="Sakamoto Y."/>
            <person name="Steenwyk J.L."/>
            <person name="Rokas A."/>
            <person name="Carro J."/>
            <person name="Camarero S."/>
            <person name="Ferreira P."/>
            <person name="Molpeceres G."/>
            <person name="Ruiz-Duenas F.J."/>
            <person name="Serrano A."/>
            <person name="Henrissat B."/>
            <person name="Drula E."/>
            <person name="Hughes K.W."/>
            <person name="Mata J.L."/>
            <person name="Ishikawa N.K."/>
            <person name="Vargas-Isla R."/>
            <person name="Ushijima S."/>
            <person name="Smith C.A."/>
            <person name="Ahrendt S."/>
            <person name="Andreopoulos W."/>
            <person name="He G."/>
            <person name="Labutti K."/>
            <person name="Lipzen A."/>
            <person name="Ng V."/>
            <person name="Riley R."/>
            <person name="Sandor L."/>
            <person name="Barry K."/>
            <person name="Martinez A.T."/>
            <person name="Xiao Y."/>
            <person name="Gibbons J.G."/>
            <person name="Terashima K."/>
            <person name="Grigoriev I.V."/>
            <person name="Hibbett D.S."/>
        </authorList>
    </citation>
    <scope>NUCLEOTIDE SEQUENCE</scope>
    <source>
        <strain evidence="1">TMI1499</strain>
    </source>
</reference>
<accession>A0ACC1TJQ1</accession>
<comment type="caution">
    <text evidence="1">The sequence shown here is derived from an EMBL/GenBank/DDBJ whole genome shotgun (WGS) entry which is preliminary data.</text>
</comment>
<keyword evidence="2" id="KW-1185">Reference proteome</keyword>
<proteinExistence type="predicted"/>